<reference evidence="4" key="3">
    <citation type="journal article" date="2018" name="Mol. Plant Microbe Interact.">
        <title>Genome sequence resources for the wheat stripe rust pathogen (Puccinia striiformis f. sp. tritici) and the barley stripe rust pathogen (Puccinia striiformis f. sp. hordei).</title>
        <authorList>
            <person name="Xia C."/>
            <person name="Wang M."/>
            <person name="Yin C."/>
            <person name="Cornejo O.E."/>
            <person name="Hulbert S.H."/>
            <person name="Chen X."/>
        </authorList>
    </citation>
    <scope>NUCLEOTIDE SEQUENCE [LARGE SCALE GENOMIC DNA]</scope>
    <source>
        <strain evidence="4">93TX-2</strain>
    </source>
</reference>
<dbReference type="AlphaFoldDB" id="A0A2S4VIE8"/>
<evidence type="ECO:0000256" key="2">
    <source>
        <dbReference type="ARBA" id="ARBA00022801"/>
    </source>
</evidence>
<keyword evidence="2" id="KW-0378">Hydrolase</keyword>
<evidence type="ECO:0000256" key="1">
    <source>
        <dbReference type="ARBA" id="ARBA00008645"/>
    </source>
</evidence>
<dbReference type="OrthoDB" id="8119704at2759"/>
<comment type="caution">
    <text evidence="3">The sequence shown here is derived from an EMBL/GenBank/DDBJ whole genome shotgun (WGS) entry which is preliminary data.</text>
</comment>
<dbReference type="SUPFAM" id="SSF53474">
    <property type="entry name" value="alpha/beta-Hydrolases"/>
    <property type="match status" value="1"/>
</dbReference>
<dbReference type="Gene3D" id="3.40.50.1820">
    <property type="entry name" value="alpha/beta hydrolase"/>
    <property type="match status" value="1"/>
</dbReference>
<reference evidence="4" key="2">
    <citation type="journal article" date="2018" name="BMC Genomics">
        <title>Genomic insights into host adaptation between the wheat stripe rust pathogen (Puccinia striiformis f. sp. tritici) and the barley stripe rust pathogen (Puccinia striiformis f. sp. hordei).</title>
        <authorList>
            <person name="Xia C."/>
            <person name="Wang M."/>
            <person name="Yin C."/>
            <person name="Cornejo O.E."/>
            <person name="Hulbert S.H."/>
            <person name="Chen X."/>
        </authorList>
    </citation>
    <scope>NUCLEOTIDE SEQUENCE [LARGE SCALE GENOMIC DNA]</scope>
    <source>
        <strain evidence="4">93TX-2</strain>
    </source>
</reference>
<protein>
    <recommendedName>
        <fullName evidence="5">AB hydrolase-1 domain-containing protein</fullName>
    </recommendedName>
</protein>
<dbReference type="PANTHER" id="PTHR46118">
    <property type="entry name" value="PROTEIN ABHD11"/>
    <property type="match status" value="1"/>
</dbReference>
<name>A0A2S4VIE8_9BASI</name>
<dbReference type="Proteomes" id="UP000238274">
    <property type="component" value="Unassembled WGS sequence"/>
</dbReference>
<evidence type="ECO:0008006" key="5">
    <source>
        <dbReference type="Google" id="ProtNLM"/>
    </source>
</evidence>
<dbReference type="PANTHER" id="PTHR46118:SF4">
    <property type="entry name" value="PROTEIN ABHD11"/>
    <property type="match status" value="1"/>
</dbReference>
<dbReference type="VEuPathDB" id="FungiDB:PSHT_09203"/>
<evidence type="ECO:0000313" key="3">
    <source>
        <dbReference type="EMBL" id="POW09287.1"/>
    </source>
</evidence>
<comment type="similarity">
    <text evidence="1">Belongs to the AB hydrolase superfamily.</text>
</comment>
<reference evidence="3 4" key="1">
    <citation type="submission" date="2017-12" db="EMBL/GenBank/DDBJ databases">
        <title>Gene loss provides genomic basis for host adaptation in cereal stripe rust fungi.</title>
        <authorList>
            <person name="Xia C."/>
        </authorList>
    </citation>
    <scope>NUCLEOTIDE SEQUENCE [LARGE SCALE GENOMIC DNA]</scope>
    <source>
        <strain evidence="3 4">93TX-2</strain>
    </source>
</reference>
<dbReference type="GO" id="GO:0005739">
    <property type="term" value="C:mitochondrion"/>
    <property type="evidence" value="ECO:0007669"/>
    <property type="project" value="TreeGrafter"/>
</dbReference>
<accession>A0A2S4VIE8</accession>
<dbReference type="InterPro" id="IPR029058">
    <property type="entry name" value="AB_hydrolase_fold"/>
</dbReference>
<dbReference type="EMBL" id="PKSM01000129">
    <property type="protein sequence ID" value="POW09287.1"/>
    <property type="molecule type" value="Genomic_DNA"/>
</dbReference>
<gene>
    <name evidence="3" type="ORF">PSHT_09203</name>
</gene>
<dbReference type="VEuPathDB" id="FungiDB:PSTT_06238"/>
<organism evidence="3 4">
    <name type="scientific">Puccinia striiformis</name>
    <dbReference type="NCBI Taxonomy" id="27350"/>
    <lineage>
        <taxon>Eukaryota</taxon>
        <taxon>Fungi</taxon>
        <taxon>Dikarya</taxon>
        <taxon>Basidiomycota</taxon>
        <taxon>Pucciniomycotina</taxon>
        <taxon>Pucciniomycetes</taxon>
        <taxon>Pucciniales</taxon>
        <taxon>Pucciniaceae</taxon>
        <taxon>Puccinia</taxon>
    </lineage>
</organism>
<proteinExistence type="inferred from homology"/>
<sequence>MYKLFRLFKRCETLHNINGLKNVILIGHLMGGKVAMTLALESSISTHKPDSELIKKLIAVDISPAKGPISESFQIYIDGFKRAILDQFLVGKKPIRS</sequence>
<keyword evidence="4" id="KW-1185">Reference proteome</keyword>
<dbReference type="GO" id="GO:0052689">
    <property type="term" value="F:carboxylic ester hydrolase activity"/>
    <property type="evidence" value="ECO:0007669"/>
    <property type="project" value="TreeGrafter"/>
</dbReference>
<evidence type="ECO:0000313" key="4">
    <source>
        <dbReference type="Proteomes" id="UP000238274"/>
    </source>
</evidence>